<evidence type="ECO:0000256" key="1">
    <source>
        <dbReference type="SAM" id="MobiDB-lite"/>
    </source>
</evidence>
<dbReference type="HOGENOM" id="CLU_031977_0_0_1"/>
<dbReference type="InterPro" id="IPR047205">
    <property type="entry name" value="RMP1"/>
</dbReference>
<comment type="caution">
    <text evidence="3">The sequence shown here is derived from an EMBL/GenBank/DDBJ whole genome shotgun (WGS) entry which is preliminary data.</text>
</comment>
<dbReference type="GO" id="GO:0000294">
    <property type="term" value="P:nuclear-transcribed mRNA catabolic process, RNase MRP-dependent"/>
    <property type="evidence" value="ECO:0007669"/>
    <property type="project" value="TreeGrafter"/>
</dbReference>
<reference evidence="3 4" key="1">
    <citation type="submission" date="2012-10" db="EMBL/GenBank/DDBJ databases">
        <title>Genome sequencing and analysis of entomopathogenic fungi Beauveria bassiana D1-5.</title>
        <authorList>
            <person name="Li Q."/>
            <person name="Wang L."/>
            <person name="Zhang Z."/>
            <person name="Wang Q."/>
            <person name="Ren J."/>
            <person name="Wang M."/>
            <person name="Xu W."/>
            <person name="Wang J."/>
            <person name="Lu Y."/>
            <person name="Du Q."/>
            <person name="Sun Z."/>
        </authorList>
    </citation>
    <scope>NUCLEOTIDE SEQUENCE [LARGE SCALE GENOMIC DNA]</scope>
    <source>
        <strain evidence="3 4">D1-5</strain>
    </source>
</reference>
<feature type="region of interest" description="Disordered" evidence="1">
    <location>
        <begin position="141"/>
        <end position="253"/>
    </location>
</feature>
<dbReference type="CDD" id="cd22573">
    <property type="entry name" value="RMP1_RBD"/>
    <property type="match status" value="1"/>
</dbReference>
<name>A0A0A2VCC5_BEABA</name>
<dbReference type="GO" id="GO:0000466">
    <property type="term" value="P:maturation of 5.8S rRNA from tricistronic rRNA transcript (SSU-rRNA, 5.8S rRNA, LSU-rRNA)"/>
    <property type="evidence" value="ECO:0007669"/>
    <property type="project" value="TreeGrafter"/>
</dbReference>
<dbReference type="Pfam" id="PF20945">
    <property type="entry name" value="RMP1"/>
    <property type="match status" value="1"/>
</dbReference>
<feature type="domain" description="RNase MRP protein 1 RNA binding" evidence="2">
    <location>
        <begin position="24"/>
        <end position="130"/>
    </location>
</feature>
<sequence>MDHSVFLVAADAALTTKLATLLPILDAFNHRHRNQHSASHWWSAFTLLRRGARSLAADLRRHQALSRLQTDSSNKSTAAKTKSKTAQKQLLARVTLLRDHTVPKAYLCFSQLIADNQHATLGLLLMSALASVNSILTSISPPPQEPALRPSAASSPLPDTHPTDSKSKHKQSQLGHDSNIDRGVAVSRDRITGVVSKSSKPFKPPPNEDAAAKDKHRNPVVPSIKKSDDRPNKKKAKKKKGKGDELSNLFGSL</sequence>
<dbReference type="InterPro" id="IPR047204">
    <property type="entry name" value="RMP1_RBD"/>
</dbReference>
<dbReference type="Proteomes" id="UP000030106">
    <property type="component" value="Unassembled WGS sequence"/>
</dbReference>
<evidence type="ECO:0000313" key="3">
    <source>
        <dbReference type="EMBL" id="KGQ05158.1"/>
    </source>
</evidence>
<protein>
    <submittedName>
        <fullName evidence="3">Ribonuclease MRP protein subunit rmp1</fullName>
    </submittedName>
</protein>
<dbReference type="OrthoDB" id="5414547at2759"/>
<dbReference type="eggNOG" id="ENOG502S2QW">
    <property type="taxonomic scope" value="Eukaryota"/>
</dbReference>
<evidence type="ECO:0000259" key="2">
    <source>
        <dbReference type="Pfam" id="PF20945"/>
    </source>
</evidence>
<gene>
    <name evidence="3" type="ORF">BBAD15_g9581</name>
</gene>
<dbReference type="EMBL" id="ANFO01000967">
    <property type="protein sequence ID" value="KGQ05158.1"/>
    <property type="molecule type" value="Genomic_DNA"/>
</dbReference>
<dbReference type="PANTHER" id="PTHR37792:SF1">
    <property type="entry name" value="RIBONUCLEASE MRP PROTEIN SUBUNIT RMP1"/>
    <property type="match status" value="1"/>
</dbReference>
<proteinExistence type="predicted"/>
<evidence type="ECO:0000313" key="4">
    <source>
        <dbReference type="Proteomes" id="UP000030106"/>
    </source>
</evidence>
<organism evidence="3 4">
    <name type="scientific">Beauveria bassiana D1-5</name>
    <dbReference type="NCBI Taxonomy" id="1245745"/>
    <lineage>
        <taxon>Eukaryota</taxon>
        <taxon>Fungi</taxon>
        <taxon>Dikarya</taxon>
        <taxon>Ascomycota</taxon>
        <taxon>Pezizomycotina</taxon>
        <taxon>Sordariomycetes</taxon>
        <taxon>Hypocreomycetidae</taxon>
        <taxon>Hypocreales</taxon>
        <taxon>Cordycipitaceae</taxon>
        <taxon>Beauveria</taxon>
    </lineage>
</organism>
<dbReference type="GO" id="GO:0000172">
    <property type="term" value="C:ribonuclease MRP complex"/>
    <property type="evidence" value="ECO:0007669"/>
    <property type="project" value="InterPro"/>
</dbReference>
<dbReference type="STRING" id="1245745.A0A0A2VCC5"/>
<accession>A0A0A2VCC5</accession>
<feature type="compositionally biased region" description="Basic residues" evidence="1">
    <location>
        <begin position="232"/>
        <end position="241"/>
    </location>
</feature>
<dbReference type="AlphaFoldDB" id="A0A0A2VCC5"/>
<dbReference type="PANTHER" id="PTHR37792">
    <property type="entry name" value="RIBONUCLEASE MRP PROTEIN SUBUNIT RMP1"/>
    <property type="match status" value="1"/>
</dbReference>
<dbReference type="GO" id="GO:0042134">
    <property type="term" value="F:rRNA primary transcript binding"/>
    <property type="evidence" value="ECO:0007669"/>
    <property type="project" value="InterPro"/>
</dbReference>